<feature type="domain" description="DUF2179" evidence="7">
    <location>
        <begin position="232"/>
        <end position="286"/>
    </location>
</feature>
<dbReference type="GO" id="GO:0005886">
    <property type="term" value="C:plasma membrane"/>
    <property type="evidence" value="ECO:0007669"/>
    <property type="project" value="UniProtKB-SubCell"/>
</dbReference>
<evidence type="ECO:0000256" key="2">
    <source>
        <dbReference type="ARBA" id="ARBA00022475"/>
    </source>
</evidence>
<keyword evidence="4 6" id="KW-1133">Transmembrane helix</keyword>
<evidence type="ECO:0000313" key="9">
    <source>
        <dbReference type="Proteomes" id="UP000529861"/>
    </source>
</evidence>
<evidence type="ECO:0000256" key="3">
    <source>
        <dbReference type="ARBA" id="ARBA00022692"/>
    </source>
</evidence>
<feature type="transmembrane region" description="Helical" evidence="6">
    <location>
        <begin position="87"/>
        <end position="106"/>
    </location>
</feature>
<dbReference type="InterPro" id="IPR019264">
    <property type="entry name" value="DUF2179"/>
</dbReference>
<name>A0A7Y2PKF6_9THEO</name>
<dbReference type="EMBL" id="JABEQB010000005">
    <property type="protein sequence ID" value="NNG66126.1"/>
    <property type="molecule type" value="Genomic_DNA"/>
</dbReference>
<dbReference type="PIRSF" id="PIRSF006483">
    <property type="entry name" value="Membrane_protein_YitT"/>
    <property type="match status" value="1"/>
</dbReference>
<evidence type="ECO:0000259" key="7">
    <source>
        <dbReference type="Pfam" id="PF10035"/>
    </source>
</evidence>
<feature type="transmembrane region" description="Helical" evidence="6">
    <location>
        <begin position="164"/>
        <end position="194"/>
    </location>
</feature>
<proteinExistence type="predicted"/>
<comment type="caution">
    <text evidence="8">The sequence shown here is derived from an EMBL/GenBank/DDBJ whole genome shotgun (WGS) entry which is preliminary data.</text>
</comment>
<evidence type="ECO:0000313" key="8">
    <source>
        <dbReference type="EMBL" id="NNG66126.1"/>
    </source>
</evidence>
<gene>
    <name evidence="8" type="ORF">HKI81_02580</name>
</gene>
<feature type="transmembrane region" description="Helical" evidence="6">
    <location>
        <begin position="21"/>
        <end position="42"/>
    </location>
</feature>
<dbReference type="Gene3D" id="3.30.70.120">
    <property type="match status" value="1"/>
</dbReference>
<dbReference type="InterPro" id="IPR015867">
    <property type="entry name" value="N-reg_PII/ATP_PRibTrfase_C"/>
</dbReference>
<evidence type="ECO:0000256" key="1">
    <source>
        <dbReference type="ARBA" id="ARBA00004651"/>
    </source>
</evidence>
<organism evidence="8 9">
    <name type="scientific">Caldanaerobacter subterraneus</name>
    <dbReference type="NCBI Taxonomy" id="911092"/>
    <lineage>
        <taxon>Bacteria</taxon>
        <taxon>Bacillati</taxon>
        <taxon>Bacillota</taxon>
        <taxon>Clostridia</taxon>
        <taxon>Thermoanaerobacterales</taxon>
        <taxon>Thermoanaerobacteraceae</taxon>
        <taxon>Caldanaerobacter</taxon>
    </lineage>
</organism>
<comment type="subcellular location">
    <subcellularLocation>
        <location evidence="1">Cell membrane</location>
        <topology evidence="1">Multi-pass membrane protein</topology>
    </subcellularLocation>
</comment>
<feature type="transmembrane region" description="Helical" evidence="6">
    <location>
        <begin position="126"/>
        <end position="152"/>
    </location>
</feature>
<dbReference type="Pfam" id="PF02588">
    <property type="entry name" value="YitT_membrane"/>
    <property type="match status" value="1"/>
</dbReference>
<keyword evidence="2" id="KW-1003">Cell membrane</keyword>
<evidence type="ECO:0000256" key="4">
    <source>
        <dbReference type="ARBA" id="ARBA00022989"/>
    </source>
</evidence>
<protein>
    <submittedName>
        <fullName evidence="8">YitT family protein</fullName>
    </submittedName>
</protein>
<evidence type="ECO:0000256" key="6">
    <source>
        <dbReference type="SAM" id="Phobius"/>
    </source>
</evidence>
<dbReference type="RefSeq" id="WP_170270315.1">
    <property type="nucleotide sequence ID" value="NZ_JABEQB010000005.1"/>
</dbReference>
<dbReference type="InterPro" id="IPR051461">
    <property type="entry name" value="UPF0750_membrane"/>
</dbReference>
<evidence type="ECO:0000256" key="5">
    <source>
        <dbReference type="ARBA" id="ARBA00023136"/>
    </source>
</evidence>
<reference evidence="8 9" key="1">
    <citation type="submission" date="2020-04" db="EMBL/GenBank/DDBJ databases">
        <title>Draft genome sequence of Caldanaerobacter sunterraneus. strain 1523vc isolated from Griffin hot spring, Kamchatka, Russia.</title>
        <authorList>
            <person name="Toshchakov S.V."/>
            <person name="Podosokorskaya O.A."/>
            <person name="Kublanov I.V."/>
            <person name="Korzhenkov A."/>
            <person name="Patrushev M.V."/>
        </authorList>
    </citation>
    <scope>NUCLEOTIDE SEQUENCE [LARGE SCALE GENOMIC DNA]</scope>
    <source>
        <strain evidence="8 9">1523vc</strain>
    </source>
</reference>
<dbReference type="PANTHER" id="PTHR33545">
    <property type="entry name" value="UPF0750 MEMBRANE PROTEIN YITT-RELATED"/>
    <property type="match status" value="1"/>
</dbReference>
<feature type="transmembrane region" description="Helical" evidence="6">
    <location>
        <begin position="62"/>
        <end position="80"/>
    </location>
</feature>
<dbReference type="AlphaFoldDB" id="A0A7Y2PKF6"/>
<dbReference type="Proteomes" id="UP000529861">
    <property type="component" value="Unassembled WGS sequence"/>
</dbReference>
<keyword evidence="3 6" id="KW-0812">Transmembrane</keyword>
<sequence length="294" mass="32562">MRRCDAVNVKDIFNKEGIKNIFFILVGTFISSIGINMFLVHARLLSGGVSGIALIIQYFTKFPAGYTIFLLNIPLLILSYKKVNLRFTIFTIIGTAALSFFLVLTYSVRNVLHINDPLLLSLYGGVLNGLGMGIVFSSHGSTGGLDIISVIVKKKYDNFEIGRISFTVNFIIVALGAIFFGLTSALYTLVSMYITSYMVDKTIKGFNRQKMVLIVTDKVEEVSKEIMDTLHRGVTLLHGEGAYTGVSKKVLYSIVSLTQLPQLKLIVHQIDPNAFLSILDVSEVHGKGFVRELF</sequence>
<accession>A0A7Y2PKF6</accession>
<dbReference type="Pfam" id="PF10035">
    <property type="entry name" value="DUF2179"/>
    <property type="match status" value="1"/>
</dbReference>
<dbReference type="CDD" id="cd16380">
    <property type="entry name" value="YitT_C"/>
    <property type="match status" value="1"/>
</dbReference>
<keyword evidence="5 6" id="KW-0472">Membrane</keyword>
<dbReference type="InterPro" id="IPR003740">
    <property type="entry name" value="YitT"/>
</dbReference>
<dbReference type="PANTHER" id="PTHR33545:SF5">
    <property type="entry name" value="UPF0750 MEMBRANE PROTEIN YITT"/>
    <property type="match status" value="1"/>
</dbReference>